<comment type="subcellular location">
    <subcellularLocation>
        <location evidence="1">Membrane</location>
        <topology evidence="1">Multi-pass membrane protein</topology>
    </subcellularLocation>
</comment>
<comment type="caution">
    <text evidence="5">The sequence shown here is derived from an EMBL/GenBank/DDBJ whole genome shotgun (WGS) entry which is preliminary data.</text>
</comment>
<dbReference type="GO" id="GO:0016020">
    <property type="term" value="C:membrane"/>
    <property type="evidence" value="ECO:0007669"/>
    <property type="project" value="UniProtKB-SubCell"/>
</dbReference>
<dbReference type="OrthoDB" id="6730379at2759"/>
<dbReference type="InterPro" id="IPR036259">
    <property type="entry name" value="MFS_trans_sf"/>
</dbReference>
<dbReference type="Gene3D" id="1.20.1250.20">
    <property type="entry name" value="MFS general substrate transporter like domains"/>
    <property type="match status" value="1"/>
</dbReference>
<dbReference type="Proteomes" id="UP000789396">
    <property type="component" value="Unassembled WGS sequence"/>
</dbReference>
<evidence type="ECO:0000256" key="3">
    <source>
        <dbReference type="ARBA" id="ARBA00022989"/>
    </source>
</evidence>
<gene>
    <name evidence="5" type="ORF">RFULGI_LOCUS2899</name>
</gene>
<keyword evidence="4" id="KW-0472">Membrane</keyword>
<proteinExistence type="predicted"/>
<dbReference type="SUPFAM" id="SSF103473">
    <property type="entry name" value="MFS general substrate transporter"/>
    <property type="match status" value="1"/>
</dbReference>
<evidence type="ECO:0000256" key="1">
    <source>
        <dbReference type="ARBA" id="ARBA00004141"/>
    </source>
</evidence>
<accession>A0A9N8ZYN1</accession>
<keyword evidence="2" id="KW-0812">Transmembrane</keyword>
<evidence type="ECO:0000256" key="4">
    <source>
        <dbReference type="ARBA" id="ARBA00023136"/>
    </source>
</evidence>
<keyword evidence="6" id="KW-1185">Reference proteome</keyword>
<reference evidence="5" key="1">
    <citation type="submission" date="2021-06" db="EMBL/GenBank/DDBJ databases">
        <authorList>
            <person name="Kallberg Y."/>
            <person name="Tangrot J."/>
            <person name="Rosling A."/>
        </authorList>
    </citation>
    <scope>NUCLEOTIDE SEQUENCE</scope>
    <source>
        <strain evidence="5">IN212</strain>
    </source>
</reference>
<evidence type="ECO:0000313" key="5">
    <source>
        <dbReference type="EMBL" id="CAG8511083.1"/>
    </source>
</evidence>
<evidence type="ECO:0000313" key="6">
    <source>
        <dbReference type="Proteomes" id="UP000789396"/>
    </source>
</evidence>
<protein>
    <submittedName>
        <fullName evidence="5">5486_t:CDS:1</fullName>
    </submittedName>
</protein>
<dbReference type="AlphaFoldDB" id="A0A9N8ZYN1"/>
<evidence type="ECO:0000256" key="2">
    <source>
        <dbReference type="ARBA" id="ARBA00022692"/>
    </source>
</evidence>
<organism evidence="5 6">
    <name type="scientific">Racocetra fulgida</name>
    <dbReference type="NCBI Taxonomy" id="60492"/>
    <lineage>
        <taxon>Eukaryota</taxon>
        <taxon>Fungi</taxon>
        <taxon>Fungi incertae sedis</taxon>
        <taxon>Mucoromycota</taxon>
        <taxon>Glomeromycotina</taxon>
        <taxon>Glomeromycetes</taxon>
        <taxon>Diversisporales</taxon>
        <taxon>Gigasporaceae</taxon>
        <taxon>Racocetra</taxon>
    </lineage>
</organism>
<dbReference type="PANTHER" id="PTHR11662:SF399">
    <property type="entry name" value="FI19708P1-RELATED"/>
    <property type="match status" value="1"/>
</dbReference>
<dbReference type="EMBL" id="CAJVPZ010002348">
    <property type="protein sequence ID" value="CAG8511083.1"/>
    <property type="molecule type" value="Genomic_DNA"/>
</dbReference>
<dbReference type="InterPro" id="IPR050382">
    <property type="entry name" value="MFS_Na/Anion_cotransporter"/>
</dbReference>
<sequence length="158" mass="17987">MAIAVVYMTKEFNFTSTIQGVILSSFFLGYLSTQVLGGALADKYGFVWSILWQIYGKSNPNEYPGISQEELDWISKNKKKNKPSQKLNYHRIESSEIAIESTTSENDNAISDVPLANFIVEEDNNFEAEADVLLPENLIMSNPKEVPWKFLLSRRELK</sequence>
<keyword evidence="3" id="KW-1133">Transmembrane helix</keyword>
<dbReference type="PANTHER" id="PTHR11662">
    <property type="entry name" value="SOLUTE CARRIER FAMILY 17"/>
    <property type="match status" value="1"/>
</dbReference>
<name>A0A9N8ZYN1_9GLOM</name>